<evidence type="ECO:0000256" key="1">
    <source>
        <dbReference type="SAM" id="Phobius"/>
    </source>
</evidence>
<reference evidence="2 3" key="1">
    <citation type="submission" date="2019-02" db="EMBL/GenBank/DDBJ databases">
        <title>Deep-cultivation of Planctomycetes and their phenomic and genomic characterization uncovers novel biology.</title>
        <authorList>
            <person name="Wiegand S."/>
            <person name="Jogler M."/>
            <person name="Boedeker C."/>
            <person name="Pinto D."/>
            <person name="Vollmers J."/>
            <person name="Rivas-Marin E."/>
            <person name="Kohn T."/>
            <person name="Peeters S.H."/>
            <person name="Heuer A."/>
            <person name="Rast P."/>
            <person name="Oberbeckmann S."/>
            <person name="Bunk B."/>
            <person name="Jeske O."/>
            <person name="Meyerdierks A."/>
            <person name="Storesund J.E."/>
            <person name="Kallscheuer N."/>
            <person name="Luecker S."/>
            <person name="Lage O.M."/>
            <person name="Pohl T."/>
            <person name="Merkel B.J."/>
            <person name="Hornburger P."/>
            <person name="Mueller R.-W."/>
            <person name="Bruemmer F."/>
            <person name="Labrenz M."/>
            <person name="Spormann A.M."/>
            <person name="Op Den Camp H."/>
            <person name="Overmann J."/>
            <person name="Amann R."/>
            <person name="Jetten M.S.M."/>
            <person name="Mascher T."/>
            <person name="Medema M.H."/>
            <person name="Devos D.P."/>
            <person name="Kaster A.-K."/>
            <person name="Ovreas L."/>
            <person name="Rohde M."/>
            <person name="Galperin M.Y."/>
            <person name="Jogler C."/>
        </authorList>
    </citation>
    <scope>NUCLEOTIDE SEQUENCE [LARGE SCALE GENOMIC DNA]</scope>
    <source>
        <strain evidence="2 3">Poly59</strain>
    </source>
</reference>
<evidence type="ECO:0000313" key="3">
    <source>
        <dbReference type="Proteomes" id="UP000317977"/>
    </source>
</evidence>
<gene>
    <name evidence="2" type="ORF">Poly59_07070</name>
</gene>
<accession>A0A5C6F8S3</accession>
<dbReference type="AlphaFoldDB" id="A0A5C6F8S3"/>
<keyword evidence="1" id="KW-1133">Transmembrane helix</keyword>
<feature type="transmembrane region" description="Helical" evidence="1">
    <location>
        <begin position="29"/>
        <end position="48"/>
    </location>
</feature>
<evidence type="ECO:0000313" key="2">
    <source>
        <dbReference type="EMBL" id="TWU57798.1"/>
    </source>
</evidence>
<organism evidence="2 3">
    <name type="scientific">Rubripirellula reticaptiva</name>
    <dbReference type="NCBI Taxonomy" id="2528013"/>
    <lineage>
        <taxon>Bacteria</taxon>
        <taxon>Pseudomonadati</taxon>
        <taxon>Planctomycetota</taxon>
        <taxon>Planctomycetia</taxon>
        <taxon>Pirellulales</taxon>
        <taxon>Pirellulaceae</taxon>
        <taxon>Rubripirellula</taxon>
    </lineage>
</organism>
<keyword evidence="1" id="KW-0472">Membrane</keyword>
<sequence length="495" mass="54665">MFSSFRRTAKLAHPSNRARINQRPRGLRALRFVFTVAISAWLVAGPMLSPRLIACPFCNAVSQTIRQEMAAMDAVVIATASQSDLTRDKDTGEVSMKVDIVLKGNDHVTAGSEVRAIYYGDVSIGRRFMLSGVDPPNLQWSCLPVNERAEKYVKTVAKMAEEEPIKRLRYYYDFLQDDESMLARDAYDEFAITPYSVVKELAPEMDHDQLVKWISDTETSTDRKRLFLTMLGACGNEKDLPMLEEMLRSTQKSTRGGLDALIACYLTLGGEKGLPLVDELFLNNKSAPYADTYAAIMAVRFHGTEGDVIQRSALVESLHHVLERTDLADLVIPDLARWSDWSQVERLKNLFINADPDNNWVRVPVVNYLRACPLPAAKEALEKLEEVDPESVKRANTFFSIPVPARDTTGDGTSVERPSRQKFAMDQSVAPLAIGSGPIAAVVPVAAAIRPVTAAVVPLNPWRLASVLLMAISTVVIAQLLLLSGGADSVRKDSV</sequence>
<proteinExistence type="predicted"/>
<dbReference type="EMBL" id="SJPX01000001">
    <property type="protein sequence ID" value="TWU57798.1"/>
    <property type="molecule type" value="Genomic_DNA"/>
</dbReference>
<comment type="caution">
    <text evidence="2">The sequence shown here is derived from an EMBL/GenBank/DDBJ whole genome shotgun (WGS) entry which is preliminary data.</text>
</comment>
<protein>
    <submittedName>
        <fullName evidence="2">Uncharacterized protein</fullName>
    </submittedName>
</protein>
<keyword evidence="1" id="KW-0812">Transmembrane</keyword>
<keyword evidence="3" id="KW-1185">Reference proteome</keyword>
<dbReference type="RefSeq" id="WP_246151345.1">
    <property type="nucleotide sequence ID" value="NZ_SJPX01000001.1"/>
</dbReference>
<dbReference type="Proteomes" id="UP000317977">
    <property type="component" value="Unassembled WGS sequence"/>
</dbReference>
<feature type="transmembrane region" description="Helical" evidence="1">
    <location>
        <begin position="462"/>
        <end position="483"/>
    </location>
</feature>
<name>A0A5C6F8S3_9BACT</name>